<feature type="region of interest" description="Disordered" evidence="1">
    <location>
        <begin position="227"/>
        <end position="307"/>
    </location>
</feature>
<protein>
    <submittedName>
        <fullName evidence="3">Uncharacterized protein</fullName>
    </submittedName>
</protein>
<feature type="region of interest" description="Disordered" evidence="1">
    <location>
        <begin position="352"/>
        <end position="384"/>
    </location>
</feature>
<dbReference type="Proteomes" id="UP000828390">
    <property type="component" value="Unassembled WGS sequence"/>
</dbReference>
<evidence type="ECO:0000313" key="3">
    <source>
        <dbReference type="EMBL" id="KAH3770481.1"/>
    </source>
</evidence>
<keyword evidence="4" id="KW-1185">Reference proteome</keyword>
<feature type="chain" id="PRO_5038911965" evidence="2">
    <location>
        <begin position="19"/>
        <end position="414"/>
    </location>
</feature>
<keyword evidence="2" id="KW-0732">Signal</keyword>
<feature type="compositionally biased region" description="Polar residues" evidence="1">
    <location>
        <begin position="102"/>
        <end position="122"/>
    </location>
</feature>
<feature type="compositionally biased region" description="Polar residues" evidence="1">
    <location>
        <begin position="139"/>
        <end position="149"/>
    </location>
</feature>
<evidence type="ECO:0000313" key="4">
    <source>
        <dbReference type="Proteomes" id="UP000828390"/>
    </source>
</evidence>
<dbReference type="OrthoDB" id="6100022at2759"/>
<dbReference type="EMBL" id="JAIWYP010000009">
    <property type="protein sequence ID" value="KAH3770481.1"/>
    <property type="molecule type" value="Genomic_DNA"/>
</dbReference>
<feature type="compositionally biased region" description="Low complexity" evidence="1">
    <location>
        <begin position="361"/>
        <end position="370"/>
    </location>
</feature>
<feature type="region of interest" description="Disordered" evidence="1">
    <location>
        <begin position="90"/>
        <end position="127"/>
    </location>
</feature>
<proteinExistence type="predicted"/>
<evidence type="ECO:0000256" key="1">
    <source>
        <dbReference type="SAM" id="MobiDB-lite"/>
    </source>
</evidence>
<feature type="compositionally biased region" description="Polar residues" evidence="1">
    <location>
        <begin position="232"/>
        <end position="302"/>
    </location>
</feature>
<feature type="signal peptide" evidence="2">
    <location>
        <begin position="1"/>
        <end position="18"/>
    </location>
</feature>
<evidence type="ECO:0000256" key="2">
    <source>
        <dbReference type="SAM" id="SignalP"/>
    </source>
</evidence>
<organism evidence="3 4">
    <name type="scientific">Dreissena polymorpha</name>
    <name type="common">Zebra mussel</name>
    <name type="synonym">Mytilus polymorpha</name>
    <dbReference type="NCBI Taxonomy" id="45954"/>
    <lineage>
        <taxon>Eukaryota</taxon>
        <taxon>Metazoa</taxon>
        <taxon>Spiralia</taxon>
        <taxon>Lophotrochozoa</taxon>
        <taxon>Mollusca</taxon>
        <taxon>Bivalvia</taxon>
        <taxon>Autobranchia</taxon>
        <taxon>Heteroconchia</taxon>
        <taxon>Euheterodonta</taxon>
        <taxon>Imparidentia</taxon>
        <taxon>Neoheterodontei</taxon>
        <taxon>Myida</taxon>
        <taxon>Dreissenoidea</taxon>
        <taxon>Dreissenidae</taxon>
        <taxon>Dreissena</taxon>
    </lineage>
</organism>
<accession>A0A9D4ICQ4</accession>
<gene>
    <name evidence="3" type="ORF">DPMN_171768</name>
</gene>
<comment type="caution">
    <text evidence="3">The sequence shown here is derived from an EMBL/GenBank/DDBJ whole genome shotgun (WGS) entry which is preliminary data.</text>
</comment>
<dbReference type="AlphaFoldDB" id="A0A9D4ICQ4"/>
<reference evidence="3" key="1">
    <citation type="journal article" date="2019" name="bioRxiv">
        <title>The Genome of the Zebra Mussel, Dreissena polymorpha: A Resource for Invasive Species Research.</title>
        <authorList>
            <person name="McCartney M.A."/>
            <person name="Auch B."/>
            <person name="Kono T."/>
            <person name="Mallez S."/>
            <person name="Zhang Y."/>
            <person name="Obille A."/>
            <person name="Becker A."/>
            <person name="Abrahante J.E."/>
            <person name="Garbe J."/>
            <person name="Badalamenti J.P."/>
            <person name="Herman A."/>
            <person name="Mangelson H."/>
            <person name="Liachko I."/>
            <person name="Sullivan S."/>
            <person name="Sone E.D."/>
            <person name="Koren S."/>
            <person name="Silverstein K.A.T."/>
            <person name="Beckman K.B."/>
            <person name="Gohl D.M."/>
        </authorList>
    </citation>
    <scope>NUCLEOTIDE SEQUENCE</scope>
    <source>
        <strain evidence="3">Duluth1</strain>
        <tissue evidence="3">Whole animal</tissue>
    </source>
</reference>
<reference evidence="3" key="2">
    <citation type="submission" date="2020-11" db="EMBL/GenBank/DDBJ databases">
        <authorList>
            <person name="McCartney M.A."/>
            <person name="Auch B."/>
            <person name="Kono T."/>
            <person name="Mallez S."/>
            <person name="Becker A."/>
            <person name="Gohl D.M."/>
            <person name="Silverstein K.A.T."/>
            <person name="Koren S."/>
            <person name="Bechman K.B."/>
            <person name="Herman A."/>
            <person name="Abrahante J.E."/>
            <person name="Garbe J."/>
        </authorList>
    </citation>
    <scope>NUCLEOTIDE SEQUENCE</scope>
    <source>
        <strain evidence="3">Duluth1</strain>
        <tissue evidence="3">Whole animal</tissue>
    </source>
</reference>
<feature type="region of interest" description="Disordered" evidence="1">
    <location>
        <begin position="139"/>
        <end position="165"/>
    </location>
</feature>
<sequence length="414" mass="43409">MIRNLFCLFGMVLTTTTAASFRSARDAFNPTQLMEHHMDMRTDDQSIFGAYHPNDLVQSIINFFQNGGHKNSDSQWGLFVYNPNDKMDQYVGNVHAPGGLGSNPNTGQSEINRSQQQPSQAASGFDPSKLNEQLMQSMQSGGFSSYGAPQQQQHSQLQNGGFDADSLNKHLMQNFLHNDASFSKNSATGSSGSQQQVEIGASLLGFNPDSLNAGLLGSMRYDPNSAVLMQPPSFQSNGGVDTDKSNPYSAEQQWGKNADTNPTHPPEATTSNKINLSTASANEDSQQKTGPSENANSPFETTGGNAANAGFSGNANVGGTGGYANLGNGGFTNVVNAGYGAQASAPQLSSNQLHQYGAGTGSSPNGSGSSAVFQPGNFGENVDQNQMIPGVQQGAVLQQTDSKAPQANGIGGMG</sequence>
<name>A0A9D4ICQ4_DREPO</name>